<dbReference type="SMART" id="SM00382">
    <property type="entry name" value="AAA"/>
    <property type="match status" value="1"/>
</dbReference>
<dbReference type="Gene3D" id="3.40.50.300">
    <property type="entry name" value="P-loop containing nucleotide triphosphate hydrolases"/>
    <property type="match status" value="1"/>
</dbReference>
<dbReference type="InterPro" id="IPR050238">
    <property type="entry name" value="DNA_Rep/Repair_Clamp_Loader"/>
</dbReference>
<accession>A0A1J5FE66</accession>
<evidence type="ECO:0000256" key="1">
    <source>
        <dbReference type="ARBA" id="ARBA00012417"/>
    </source>
</evidence>
<dbReference type="Pfam" id="PF09115">
    <property type="entry name" value="DNApol3-delta_C"/>
    <property type="match status" value="1"/>
</dbReference>
<dbReference type="GO" id="GO:0009360">
    <property type="term" value="C:DNA polymerase III complex"/>
    <property type="evidence" value="ECO:0007669"/>
    <property type="project" value="InterPro"/>
</dbReference>
<dbReference type="SUPFAM" id="SSF52540">
    <property type="entry name" value="P-loop containing nucleoside triphosphate hydrolases"/>
    <property type="match status" value="1"/>
</dbReference>
<sequence length="331" mass="37555">MTTKFNWPIIGHKPIVNYLQAMIGNNTLGHAYLFYGPNGLGKNTLAQYFIKSIYCRSDNSPCDHCAHCRQISKQIHPDIIYLDCQPGKKNVTIEQVREARAKIYRGTFLNSHKIIFIRDAQTLSLAAANGLLKILEEPTAKTIFIFLTPTLKSIPKTILSRVQVIKFLPVAVKKFESYLIKKGLDKNQAYELAHLSQGYPGRVLPFLGHSKLLTEYKYSQQNLLSQMSADLNSRFALVEKLAGQVKSEQSQQNAYQFLAQISSLVRDGLLIKNFCFDKVTHVNLKSELANFSSRYSSSHLAQLLNKIKITGRYLEQNVNLRLALENLVLEF</sequence>
<comment type="catalytic activity">
    <reaction evidence="7">
        <text>DNA(n) + a 2'-deoxyribonucleoside 5'-triphosphate = DNA(n+1) + diphosphate</text>
        <dbReference type="Rhea" id="RHEA:22508"/>
        <dbReference type="Rhea" id="RHEA-COMP:17339"/>
        <dbReference type="Rhea" id="RHEA-COMP:17340"/>
        <dbReference type="ChEBI" id="CHEBI:33019"/>
        <dbReference type="ChEBI" id="CHEBI:61560"/>
        <dbReference type="ChEBI" id="CHEBI:173112"/>
        <dbReference type="EC" id="2.7.7.7"/>
    </reaction>
</comment>
<keyword evidence="5" id="KW-0235">DNA replication</keyword>
<dbReference type="InterPro" id="IPR027417">
    <property type="entry name" value="P-loop_NTPase"/>
</dbReference>
<evidence type="ECO:0000256" key="5">
    <source>
        <dbReference type="ARBA" id="ARBA00022705"/>
    </source>
</evidence>
<dbReference type="STRING" id="1805236.AUK13_02225"/>
<organism evidence="9 10">
    <name type="scientific">Candidatus Kuenenbacteria bacterium CG2_30_39_24</name>
    <dbReference type="NCBI Taxonomy" id="1805236"/>
    <lineage>
        <taxon>Bacteria</taxon>
        <taxon>Candidatus Kueneniibacteriota</taxon>
    </lineage>
</organism>
<evidence type="ECO:0000313" key="10">
    <source>
        <dbReference type="Proteomes" id="UP000183922"/>
    </source>
</evidence>
<dbReference type="PANTHER" id="PTHR11669:SF8">
    <property type="entry name" value="DNA POLYMERASE III SUBUNIT DELTA"/>
    <property type="match status" value="1"/>
</dbReference>
<keyword evidence="4" id="KW-0548">Nucleotidyltransferase</keyword>
<evidence type="ECO:0000259" key="8">
    <source>
        <dbReference type="SMART" id="SM00382"/>
    </source>
</evidence>
<keyword evidence="6" id="KW-0239">DNA-directed DNA polymerase</keyword>
<dbReference type="AlphaFoldDB" id="A0A1J5FE66"/>
<evidence type="ECO:0000256" key="6">
    <source>
        <dbReference type="ARBA" id="ARBA00022932"/>
    </source>
</evidence>
<gene>
    <name evidence="9" type="ORF">AUK13_02225</name>
</gene>
<dbReference type="Proteomes" id="UP000183922">
    <property type="component" value="Unassembled WGS sequence"/>
</dbReference>
<dbReference type="EC" id="2.7.7.7" evidence="1"/>
<protein>
    <recommendedName>
        <fullName evidence="2">DNA polymerase III subunit delta'</fullName>
        <ecNumber evidence="1">2.7.7.7</ecNumber>
    </recommendedName>
</protein>
<feature type="domain" description="AAA+ ATPase" evidence="8">
    <location>
        <begin position="28"/>
        <end position="169"/>
    </location>
</feature>
<dbReference type="PANTHER" id="PTHR11669">
    <property type="entry name" value="REPLICATION FACTOR C / DNA POLYMERASE III GAMMA-TAU SUBUNIT"/>
    <property type="match status" value="1"/>
</dbReference>
<dbReference type="InterPro" id="IPR015199">
    <property type="entry name" value="DNA_pol_III_delta_C"/>
</dbReference>
<comment type="caution">
    <text evidence="9">The sequence shown here is derived from an EMBL/GenBank/DDBJ whole genome shotgun (WGS) entry which is preliminary data.</text>
</comment>
<evidence type="ECO:0000256" key="3">
    <source>
        <dbReference type="ARBA" id="ARBA00022679"/>
    </source>
</evidence>
<dbReference type="GO" id="GO:0006261">
    <property type="term" value="P:DNA-templated DNA replication"/>
    <property type="evidence" value="ECO:0007669"/>
    <property type="project" value="TreeGrafter"/>
</dbReference>
<dbReference type="GO" id="GO:0003677">
    <property type="term" value="F:DNA binding"/>
    <property type="evidence" value="ECO:0007669"/>
    <property type="project" value="InterPro"/>
</dbReference>
<keyword evidence="3" id="KW-0808">Transferase</keyword>
<evidence type="ECO:0000256" key="4">
    <source>
        <dbReference type="ARBA" id="ARBA00022695"/>
    </source>
</evidence>
<dbReference type="Pfam" id="PF13177">
    <property type="entry name" value="DNA_pol3_delta2"/>
    <property type="match status" value="1"/>
</dbReference>
<name>A0A1J5FE66_9BACT</name>
<evidence type="ECO:0000313" key="9">
    <source>
        <dbReference type="EMBL" id="OIP55794.1"/>
    </source>
</evidence>
<evidence type="ECO:0000256" key="7">
    <source>
        <dbReference type="ARBA" id="ARBA00049244"/>
    </source>
</evidence>
<dbReference type="GO" id="GO:0003887">
    <property type="term" value="F:DNA-directed DNA polymerase activity"/>
    <property type="evidence" value="ECO:0007669"/>
    <property type="project" value="UniProtKB-KW"/>
</dbReference>
<evidence type="ECO:0000256" key="2">
    <source>
        <dbReference type="ARBA" id="ARBA00014363"/>
    </source>
</evidence>
<dbReference type="EMBL" id="MNYR01000035">
    <property type="protein sequence ID" value="OIP55794.1"/>
    <property type="molecule type" value="Genomic_DNA"/>
</dbReference>
<proteinExistence type="predicted"/>
<reference evidence="9 10" key="1">
    <citation type="journal article" date="2016" name="Environ. Microbiol.">
        <title>Genomic resolution of a cold subsurface aquifer community provides metabolic insights for novel microbes adapted to high CO concentrations.</title>
        <authorList>
            <person name="Probst A.J."/>
            <person name="Castelle C.J."/>
            <person name="Singh A."/>
            <person name="Brown C.T."/>
            <person name="Anantharaman K."/>
            <person name="Sharon I."/>
            <person name="Hug L.A."/>
            <person name="Burstein D."/>
            <person name="Emerson J.B."/>
            <person name="Thomas B.C."/>
            <person name="Banfield J.F."/>
        </authorList>
    </citation>
    <scope>NUCLEOTIDE SEQUENCE [LARGE SCALE GENOMIC DNA]</scope>
    <source>
        <strain evidence="9">CG2_30_39_24</strain>
    </source>
</reference>
<dbReference type="InterPro" id="IPR003593">
    <property type="entry name" value="AAA+_ATPase"/>
</dbReference>